<name>A0A0F9EX43_9ZZZZ</name>
<proteinExistence type="predicted"/>
<dbReference type="EMBL" id="LAZR01023399">
    <property type="protein sequence ID" value="KKL78629.1"/>
    <property type="molecule type" value="Genomic_DNA"/>
</dbReference>
<feature type="non-terminal residue" evidence="1">
    <location>
        <position position="388"/>
    </location>
</feature>
<sequence length="388" mass="43767">MADKVGSTPVLSRVEGSSPQVDYRALAIKKFGEWGDLLGGEGRMKEDADFFNMVSNTTKLLDANDKEIKNSVHVLLNDIATFTWEVETELNAAIEQRAVTSKNKRFDTAYVEGFIEAAFKEADELLALKGMFPFDAFIDQQTFRRGRVASTCFFHFDKGEFIADLTPWDTRYVVPENDNKGLYYLAGKFYRSENQVLKEYPEAKGRVSSSEDNEILQILARDTGQIWIGDKLIKTIPNKLGYVNAVYRMVPMGSMLQDKNTIQYQGESGIFLIRLLFKELERIASIIQSISLKAVDQALQIQRPLADSTGNAAPGKSVDELTDPGVVNETPENSRYELMPLGQLQAIFDRLYQMIQERMQRGTSQTYRNVANPPTATQIMMEAQEQGN</sequence>
<dbReference type="AlphaFoldDB" id="A0A0F9EX43"/>
<comment type="caution">
    <text evidence="1">The sequence shown here is derived from an EMBL/GenBank/DDBJ whole genome shotgun (WGS) entry which is preliminary data.</text>
</comment>
<organism evidence="1">
    <name type="scientific">marine sediment metagenome</name>
    <dbReference type="NCBI Taxonomy" id="412755"/>
    <lineage>
        <taxon>unclassified sequences</taxon>
        <taxon>metagenomes</taxon>
        <taxon>ecological metagenomes</taxon>
    </lineage>
</organism>
<accession>A0A0F9EX43</accession>
<protein>
    <submittedName>
        <fullName evidence="1">Uncharacterized protein</fullName>
    </submittedName>
</protein>
<reference evidence="1" key="1">
    <citation type="journal article" date="2015" name="Nature">
        <title>Complex archaea that bridge the gap between prokaryotes and eukaryotes.</title>
        <authorList>
            <person name="Spang A."/>
            <person name="Saw J.H."/>
            <person name="Jorgensen S.L."/>
            <person name="Zaremba-Niedzwiedzka K."/>
            <person name="Martijn J."/>
            <person name="Lind A.E."/>
            <person name="van Eijk R."/>
            <person name="Schleper C."/>
            <person name="Guy L."/>
            <person name="Ettema T.J."/>
        </authorList>
    </citation>
    <scope>NUCLEOTIDE SEQUENCE</scope>
</reference>
<gene>
    <name evidence="1" type="ORF">LCGC14_2022920</name>
</gene>
<evidence type="ECO:0000313" key="1">
    <source>
        <dbReference type="EMBL" id="KKL78629.1"/>
    </source>
</evidence>